<feature type="domain" description="Glutamine amidotransferase" evidence="2">
    <location>
        <begin position="4"/>
        <end position="187"/>
    </location>
</feature>
<dbReference type="Proteomes" id="UP000093267">
    <property type="component" value="Chromosome"/>
</dbReference>
<dbReference type="PRINTS" id="PR00099">
    <property type="entry name" value="CPSGATASE"/>
</dbReference>
<keyword evidence="4" id="KW-1185">Reference proteome</keyword>
<dbReference type="RefSeq" id="WP_065901625.1">
    <property type="nucleotide sequence ID" value="NZ_CP014912.1"/>
</dbReference>
<evidence type="ECO:0000313" key="4">
    <source>
        <dbReference type="Proteomes" id="UP000093267"/>
    </source>
</evidence>
<gene>
    <name evidence="3" type="ORF">AYR63_03385</name>
</gene>
<evidence type="ECO:0000259" key="2">
    <source>
        <dbReference type="Pfam" id="PF00117"/>
    </source>
</evidence>
<dbReference type="Gene3D" id="3.40.50.880">
    <property type="match status" value="1"/>
</dbReference>
<dbReference type="CDD" id="cd01743">
    <property type="entry name" value="GATase1_Anthranilate_Synthase"/>
    <property type="match status" value="1"/>
</dbReference>
<dbReference type="Pfam" id="PF00117">
    <property type="entry name" value="GATase"/>
    <property type="match status" value="1"/>
</dbReference>
<dbReference type="InterPro" id="IPR029062">
    <property type="entry name" value="Class_I_gatase-like"/>
</dbReference>
<accession>A0A1B2IW46</accession>
<dbReference type="PANTHER" id="PTHR43418:SF4">
    <property type="entry name" value="MULTIFUNCTIONAL TRYPTOPHAN BIOSYNTHESIS PROTEIN"/>
    <property type="match status" value="1"/>
</dbReference>
<dbReference type="NCBIfam" id="TIGR00566">
    <property type="entry name" value="trpG_papA"/>
    <property type="match status" value="1"/>
</dbReference>
<dbReference type="InterPro" id="IPR050472">
    <property type="entry name" value="Anth_synth/Amidotransfase"/>
</dbReference>
<name>A0A1B2IW46_9LACO</name>
<dbReference type="EMBL" id="CP014924">
    <property type="protein sequence ID" value="ANZ66270.1"/>
    <property type="molecule type" value="Genomic_DNA"/>
</dbReference>
<protein>
    <submittedName>
        <fullName evidence="3">Anthranilate synthase component 2</fullName>
    </submittedName>
</protein>
<sequence length="202" mass="21775">MLYLIDNYDSFTYNLYQLIGTLTEEPITVVKNDQITADELAAKQPSGIILSPGPGRPEDAGNMNSILEAFIGKVPILGVCLGHQAIGEVYGAQVIHAPKLMHGKPSLMTQQGNDSMFAGRPAQFECARYHSLVIDPATLPDNLNVTATAEDGTIQAVADDVNQVYGVQFHPESIMTEHSVGQQIIKNYLAQIPIATALRGLA</sequence>
<dbReference type="PROSITE" id="PS51273">
    <property type="entry name" value="GATASE_TYPE_1"/>
    <property type="match status" value="1"/>
</dbReference>
<reference evidence="3 4" key="1">
    <citation type="submission" date="2016-03" db="EMBL/GenBank/DDBJ databases">
        <title>Pediococcus and Lactobacillus from brewery environment - whole genome sequencing and assembly.</title>
        <authorList>
            <person name="Behr J."/>
            <person name="Geissler A.J."/>
            <person name="Vogel R.F."/>
        </authorList>
    </citation>
    <scope>NUCLEOTIDE SEQUENCE [LARGE SCALE GENOMIC DNA]</scope>
    <source>
        <strain evidence="3 4">TMW 1.1995</strain>
    </source>
</reference>
<dbReference type="SUPFAM" id="SSF52317">
    <property type="entry name" value="Class I glutamine amidotransferase-like"/>
    <property type="match status" value="1"/>
</dbReference>
<evidence type="ECO:0000256" key="1">
    <source>
        <dbReference type="ARBA" id="ARBA00022962"/>
    </source>
</evidence>
<dbReference type="PANTHER" id="PTHR43418">
    <property type="entry name" value="MULTIFUNCTIONAL TRYPTOPHAN BIOSYNTHESIS PROTEIN-RELATED"/>
    <property type="match status" value="1"/>
</dbReference>
<dbReference type="GO" id="GO:0000162">
    <property type="term" value="P:L-tryptophan biosynthetic process"/>
    <property type="evidence" value="ECO:0007669"/>
    <property type="project" value="TreeGrafter"/>
</dbReference>
<dbReference type="GO" id="GO:0005829">
    <property type="term" value="C:cytosol"/>
    <property type="evidence" value="ECO:0007669"/>
    <property type="project" value="TreeGrafter"/>
</dbReference>
<dbReference type="PRINTS" id="PR00096">
    <property type="entry name" value="GATASE"/>
</dbReference>
<dbReference type="InterPro" id="IPR017926">
    <property type="entry name" value="GATASE"/>
</dbReference>
<organism evidence="3 4">
    <name type="scientific">Secundilactobacillus paracollinoides</name>
    <dbReference type="NCBI Taxonomy" id="240427"/>
    <lineage>
        <taxon>Bacteria</taxon>
        <taxon>Bacillati</taxon>
        <taxon>Bacillota</taxon>
        <taxon>Bacilli</taxon>
        <taxon>Lactobacillales</taxon>
        <taxon>Lactobacillaceae</taxon>
        <taxon>Secundilactobacillus</taxon>
    </lineage>
</organism>
<dbReference type="FunFam" id="3.40.50.880:FF:000003">
    <property type="entry name" value="Anthranilate synthase component II"/>
    <property type="match status" value="1"/>
</dbReference>
<keyword evidence="1" id="KW-0315">Glutamine amidotransferase</keyword>
<dbReference type="KEGG" id="lpd:AYR62_15090"/>
<proteinExistence type="predicted"/>
<dbReference type="STRING" id="240427.AYR62_15090"/>
<dbReference type="AlphaFoldDB" id="A0A1B2IW46"/>
<dbReference type="InterPro" id="IPR006221">
    <property type="entry name" value="TrpG/PapA_dom"/>
</dbReference>
<evidence type="ECO:0000313" key="3">
    <source>
        <dbReference type="EMBL" id="ANZ66270.1"/>
    </source>
</evidence>
<dbReference type="PRINTS" id="PR00097">
    <property type="entry name" value="ANTSNTHASEII"/>
</dbReference>
<dbReference type="GO" id="GO:0004049">
    <property type="term" value="F:anthranilate synthase activity"/>
    <property type="evidence" value="ECO:0007669"/>
    <property type="project" value="TreeGrafter"/>
</dbReference>
<dbReference type="OrthoDB" id="9804328at2"/>